<comment type="caution">
    <text evidence="10">The sequence shown here is derived from an EMBL/GenBank/DDBJ whole genome shotgun (WGS) entry which is preliminary data.</text>
</comment>
<organism evidence="10 11">
    <name type="scientific">Streptacidiphilus cavernicola</name>
    <dbReference type="NCBI Taxonomy" id="3342716"/>
    <lineage>
        <taxon>Bacteria</taxon>
        <taxon>Bacillati</taxon>
        <taxon>Actinomycetota</taxon>
        <taxon>Actinomycetes</taxon>
        <taxon>Kitasatosporales</taxon>
        <taxon>Streptomycetaceae</taxon>
        <taxon>Streptacidiphilus</taxon>
    </lineage>
</organism>
<feature type="transmembrane region" description="Helical" evidence="8">
    <location>
        <begin position="413"/>
        <end position="433"/>
    </location>
</feature>
<dbReference type="PRINTS" id="PR01036">
    <property type="entry name" value="TCRTETB"/>
</dbReference>
<dbReference type="PANTHER" id="PTHR42718:SF9">
    <property type="entry name" value="MAJOR FACILITATOR SUPERFAMILY MULTIDRUG TRANSPORTER MFSC"/>
    <property type="match status" value="1"/>
</dbReference>
<feature type="transmembrane region" description="Helical" evidence="8">
    <location>
        <begin position="24"/>
        <end position="42"/>
    </location>
</feature>
<dbReference type="Gene3D" id="1.20.1720.10">
    <property type="entry name" value="Multidrug resistance protein D"/>
    <property type="match status" value="1"/>
</dbReference>
<feature type="transmembrane region" description="Helical" evidence="8">
    <location>
        <begin position="342"/>
        <end position="364"/>
    </location>
</feature>
<feature type="transmembrane region" description="Helical" evidence="8">
    <location>
        <begin position="211"/>
        <end position="231"/>
    </location>
</feature>
<dbReference type="PROSITE" id="PS50850">
    <property type="entry name" value="MFS"/>
    <property type="match status" value="1"/>
</dbReference>
<dbReference type="Pfam" id="PF07690">
    <property type="entry name" value="MFS_1"/>
    <property type="match status" value="1"/>
</dbReference>
<dbReference type="InterPro" id="IPR036259">
    <property type="entry name" value="MFS_trans_sf"/>
</dbReference>
<keyword evidence="4 8" id="KW-1133">Transmembrane helix</keyword>
<evidence type="ECO:0000256" key="2">
    <source>
        <dbReference type="ARBA" id="ARBA00022448"/>
    </source>
</evidence>
<dbReference type="InterPro" id="IPR011701">
    <property type="entry name" value="MFS"/>
</dbReference>
<feature type="transmembrane region" description="Helical" evidence="8">
    <location>
        <begin position="93"/>
        <end position="114"/>
    </location>
</feature>
<gene>
    <name evidence="10" type="ORF">ACEZDJ_03440</name>
</gene>
<evidence type="ECO:0000259" key="9">
    <source>
        <dbReference type="PROSITE" id="PS50850"/>
    </source>
</evidence>
<feature type="transmembrane region" description="Helical" evidence="8">
    <location>
        <begin position="277"/>
        <end position="300"/>
    </location>
</feature>
<dbReference type="SUPFAM" id="SSF103473">
    <property type="entry name" value="MFS general substrate transporter"/>
    <property type="match status" value="1"/>
</dbReference>
<dbReference type="EMBL" id="JBHEZZ010000002">
    <property type="protein sequence ID" value="MFC1400338.1"/>
    <property type="molecule type" value="Genomic_DNA"/>
</dbReference>
<dbReference type="RefSeq" id="WP_037597081.1">
    <property type="nucleotide sequence ID" value="NZ_JBHEZZ010000002.1"/>
</dbReference>
<evidence type="ECO:0000256" key="3">
    <source>
        <dbReference type="ARBA" id="ARBA00022692"/>
    </source>
</evidence>
<feature type="transmembrane region" description="Helical" evidence="8">
    <location>
        <begin position="177"/>
        <end position="199"/>
    </location>
</feature>
<evidence type="ECO:0000256" key="7">
    <source>
        <dbReference type="SAM" id="MobiDB-lite"/>
    </source>
</evidence>
<feature type="transmembrane region" description="Helical" evidence="8">
    <location>
        <begin position="439"/>
        <end position="459"/>
    </location>
</feature>
<evidence type="ECO:0000256" key="8">
    <source>
        <dbReference type="SAM" id="Phobius"/>
    </source>
</evidence>
<keyword evidence="3 8" id="KW-0812">Transmembrane</keyword>
<dbReference type="PANTHER" id="PTHR42718">
    <property type="entry name" value="MAJOR FACILITATOR SUPERFAMILY MULTIDRUG TRANSPORTER MFSC"/>
    <property type="match status" value="1"/>
</dbReference>
<keyword evidence="6" id="KW-0046">Antibiotic resistance</keyword>
<protein>
    <submittedName>
        <fullName evidence="10">MFS transporter</fullName>
    </submittedName>
</protein>
<feature type="transmembrane region" description="Helical" evidence="8">
    <location>
        <begin position="120"/>
        <end position="140"/>
    </location>
</feature>
<dbReference type="CDD" id="cd17321">
    <property type="entry name" value="MFS_MMR_MDR_like"/>
    <property type="match status" value="1"/>
</dbReference>
<evidence type="ECO:0000256" key="4">
    <source>
        <dbReference type="ARBA" id="ARBA00022989"/>
    </source>
</evidence>
<keyword evidence="11" id="KW-1185">Reference proteome</keyword>
<evidence type="ECO:0000256" key="5">
    <source>
        <dbReference type="ARBA" id="ARBA00023136"/>
    </source>
</evidence>
<dbReference type="Gene3D" id="1.20.1250.20">
    <property type="entry name" value="MFS general substrate transporter like domains"/>
    <property type="match status" value="1"/>
</dbReference>
<name>A0ABV6UFU6_9ACTN</name>
<evidence type="ECO:0000313" key="10">
    <source>
        <dbReference type="EMBL" id="MFC1400338.1"/>
    </source>
</evidence>
<comment type="subcellular location">
    <subcellularLocation>
        <location evidence="1">Cell membrane</location>
        <topology evidence="1">Multi-pass membrane protein</topology>
    </subcellularLocation>
</comment>
<feature type="transmembrane region" description="Helical" evidence="8">
    <location>
        <begin position="152"/>
        <end position="171"/>
    </location>
</feature>
<evidence type="ECO:0000256" key="6">
    <source>
        <dbReference type="ARBA" id="ARBA00023251"/>
    </source>
</evidence>
<reference evidence="10 11" key="1">
    <citation type="submission" date="2024-09" db="EMBL/GenBank/DDBJ databases">
        <authorList>
            <person name="Lee S.D."/>
        </authorList>
    </citation>
    <scope>NUCLEOTIDE SEQUENCE [LARGE SCALE GENOMIC DNA]</scope>
    <source>
        <strain evidence="10 11">N1-5</strain>
    </source>
</reference>
<feature type="transmembrane region" description="Helical" evidence="8">
    <location>
        <begin position="62"/>
        <end position="81"/>
    </location>
</feature>
<dbReference type="Proteomes" id="UP001592528">
    <property type="component" value="Unassembled WGS sequence"/>
</dbReference>
<dbReference type="InterPro" id="IPR020846">
    <property type="entry name" value="MFS_dom"/>
</dbReference>
<evidence type="ECO:0000256" key="1">
    <source>
        <dbReference type="ARBA" id="ARBA00004651"/>
    </source>
</evidence>
<accession>A0ABV6UFU6</accession>
<evidence type="ECO:0000313" key="11">
    <source>
        <dbReference type="Proteomes" id="UP001592528"/>
    </source>
</evidence>
<sequence length="469" mass="46955">MTSSLTPAVRTPAAGTSPPGRRRALLGISTAYFMVLIDTTVLSVAEPDLARSLGSSTAGLQWAFTGYTVVLAALLLSGGAISDRFGAHRALRIGVAVFGLGSLLSAFAPNLWTLVLLRGVLGAAAAATVPATLSIITRLYPVPAERARAVSVWAAISGSAMACGPLLGGLLVDLDGWRAVFLINVPLAALTLVLTAGPLVRGPRGRTPIDWPAQLAACATLGLLTDALIALGSGSPLHAACSGAGAVALGTLLFRLERRSAAPVVSAALLRAPGIPGLLLAGAAVTFAMTGMIFVLPLLLQQQWRLSPLTTGLAFLPMSLPPSVNPLLTGRIVARIGPAKPVLGGLLLLVTGSLAFGAAVLAGAPYAGLTVGLLCCGFGVSFALPALVAAVVTTAPEGTAGAAGGLLSSIRQVGATIGVAAMGAFVTVGQSGARSSARPLAWAELIPAAACALSALLVARHRKVTSLGR</sequence>
<feature type="transmembrane region" description="Helical" evidence="8">
    <location>
        <begin position="370"/>
        <end position="392"/>
    </location>
</feature>
<keyword evidence="2" id="KW-0813">Transport</keyword>
<feature type="region of interest" description="Disordered" evidence="7">
    <location>
        <begin position="1"/>
        <end position="20"/>
    </location>
</feature>
<keyword evidence="5 8" id="KW-0472">Membrane</keyword>
<proteinExistence type="predicted"/>
<feature type="domain" description="Major facilitator superfamily (MFS) profile" evidence="9">
    <location>
        <begin position="24"/>
        <end position="466"/>
    </location>
</feature>